<dbReference type="STRING" id="887144.BJF91_17135"/>
<dbReference type="Gene3D" id="2.40.300.10">
    <property type="entry name" value="Head decoration protein D"/>
    <property type="match status" value="1"/>
</dbReference>
<reference evidence="1 4" key="2">
    <citation type="submission" date="2020-08" db="EMBL/GenBank/DDBJ databases">
        <title>Genomic Encyclopedia of Type Strains, Phase IV (KMG-IV): sequencing the most valuable type-strain genomes for metagenomic binning, comparative biology and taxonomic classification.</title>
        <authorList>
            <person name="Goeker M."/>
        </authorList>
    </citation>
    <scope>NUCLEOTIDE SEQUENCE [LARGE SCALE GENOMIC DNA]</scope>
    <source>
        <strain evidence="1 4">DSM 100021</strain>
    </source>
</reference>
<gene>
    <name evidence="2" type="ORF">BJF91_17135</name>
    <name evidence="1" type="ORF">GGQ71_000046</name>
</gene>
<organism evidence="2 3">
    <name type="scientific">Allorhizobium taibaishanense</name>
    <dbReference type="NCBI Taxonomy" id="887144"/>
    <lineage>
        <taxon>Bacteria</taxon>
        <taxon>Pseudomonadati</taxon>
        <taxon>Pseudomonadota</taxon>
        <taxon>Alphaproteobacteria</taxon>
        <taxon>Hyphomicrobiales</taxon>
        <taxon>Rhizobiaceae</taxon>
        <taxon>Rhizobium/Agrobacterium group</taxon>
        <taxon>Allorhizobium</taxon>
    </lineage>
</organism>
<proteinExistence type="predicted"/>
<dbReference type="Proteomes" id="UP000544107">
    <property type="component" value="Unassembled WGS sequence"/>
</dbReference>
<protein>
    <recommendedName>
        <fullName evidence="5">Head decoration protein</fullName>
    </recommendedName>
</protein>
<evidence type="ECO:0008006" key="5">
    <source>
        <dbReference type="Google" id="ProtNLM"/>
    </source>
</evidence>
<accession>A0A1Q9A2S0</accession>
<evidence type="ECO:0000313" key="1">
    <source>
        <dbReference type="EMBL" id="MBB4005810.1"/>
    </source>
</evidence>
<dbReference type="OrthoDB" id="7996345at2"/>
<comment type="caution">
    <text evidence="2">The sequence shown here is derived from an EMBL/GenBank/DDBJ whole genome shotgun (WGS) entry which is preliminary data.</text>
</comment>
<evidence type="ECO:0000313" key="2">
    <source>
        <dbReference type="EMBL" id="OLP48859.1"/>
    </source>
</evidence>
<dbReference type="EMBL" id="MKIN01000022">
    <property type="protein sequence ID" value="OLP48859.1"/>
    <property type="molecule type" value="Genomic_DNA"/>
</dbReference>
<name>A0A1Q9A2S0_9HYPH</name>
<sequence>MTVLTEKLGPGSCIIQEGDHFYSRDVVVVTAGVDVTLPANTVLGKITASGKYAIYNPANSDGSQTVAGILIYPLTGEDEATVLRRHCQVKSPLLNWFSGATDNQKTAGITALAALGIIAR</sequence>
<reference evidence="2 3" key="1">
    <citation type="submission" date="2016-09" db="EMBL/GenBank/DDBJ databases">
        <title>Rhizobium oryziradicis sp. nov., isolated from the root of rice.</title>
        <authorList>
            <person name="Zhao J."/>
            <person name="Zhang X."/>
        </authorList>
    </citation>
    <scope>NUCLEOTIDE SEQUENCE [LARGE SCALE GENOMIC DNA]</scope>
    <source>
        <strain evidence="2 3">14971</strain>
    </source>
</reference>
<dbReference type="InterPro" id="IPR004195">
    <property type="entry name" value="Head_decoration_D"/>
</dbReference>
<dbReference type="AlphaFoldDB" id="A0A1Q9A2S0"/>
<dbReference type="RefSeq" id="WP_075614649.1">
    <property type="nucleotide sequence ID" value="NZ_JACIED010000001.1"/>
</dbReference>
<evidence type="ECO:0000313" key="3">
    <source>
        <dbReference type="Proteomes" id="UP000185598"/>
    </source>
</evidence>
<dbReference type="Pfam" id="PF02924">
    <property type="entry name" value="HDPD"/>
    <property type="match status" value="1"/>
</dbReference>
<evidence type="ECO:0000313" key="4">
    <source>
        <dbReference type="Proteomes" id="UP000544107"/>
    </source>
</evidence>
<dbReference type="EMBL" id="JACIED010000001">
    <property type="protein sequence ID" value="MBB4005810.1"/>
    <property type="molecule type" value="Genomic_DNA"/>
</dbReference>
<keyword evidence="3" id="KW-1185">Reference proteome</keyword>
<dbReference type="Proteomes" id="UP000185598">
    <property type="component" value="Unassembled WGS sequence"/>
</dbReference>